<organism evidence="2 4">
    <name type="scientific">Rotaria sordida</name>
    <dbReference type="NCBI Taxonomy" id="392033"/>
    <lineage>
        <taxon>Eukaryota</taxon>
        <taxon>Metazoa</taxon>
        <taxon>Spiralia</taxon>
        <taxon>Gnathifera</taxon>
        <taxon>Rotifera</taxon>
        <taxon>Eurotatoria</taxon>
        <taxon>Bdelloidea</taxon>
        <taxon>Philodinida</taxon>
        <taxon>Philodinidae</taxon>
        <taxon>Rotaria</taxon>
    </lineage>
</organism>
<dbReference type="EMBL" id="CAJNOL010001100">
    <property type="protein sequence ID" value="CAF1287670.1"/>
    <property type="molecule type" value="Genomic_DNA"/>
</dbReference>
<evidence type="ECO:0000313" key="3">
    <source>
        <dbReference type="EMBL" id="CAF1287670.1"/>
    </source>
</evidence>
<dbReference type="InterPro" id="IPR032675">
    <property type="entry name" value="LRR_dom_sf"/>
</dbReference>
<name>A0A814NFC7_9BILA</name>
<comment type="caution">
    <text evidence="2">The sequence shown here is derived from an EMBL/GenBank/DDBJ whole genome shotgun (WGS) entry which is preliminary data.</text>
</comment>
<dbReference type="Proteomes" id="UP000663854">
    <property type="component" value="Unassembled WGS sequence"/>
</dbReference>
<proteinExistence type="predicted"/>
<evidence type="ECO:0000313" key="4">
    <source>
        <dbReference type="Proteomes" id="UP000663854"/>
    </source>
</evidence>
<dbReference type="InterPro" id="IPR001810">
    <property type="entry name" value="F-box_dom"/>
</dbReference>
<protein>
    <recommendedName>
        <fullName evidence="1">F-box domain-containing protein</fullName>
    </recommendedName>
</protein>
<dbReference type="EMBL" id="CAJNOH010000626">
    <property type="protein sequence ID" value="CAF1091377.1"/>
    <property type="molecule type" value="Genomic_DNA"/>
</dbReference>
<sequence>MILESLTNESIHEIFEYLSMDHLLNAFYNLNVRFNTLIYDHIRDHNGLFQSISKSLFNTICIEYLPMNIHRIVSLHLSNNDDSPQQIECFFNNGFHLREFIQLRSLTLQHIHNENTMRRIIFELCYLPLLTELNLYQYYFRNHPKYQLKFVNSIWSLPKLVRLNLNIVPEYKCYFPVPTVISSSIKYLSVTGVYYESNQIDRLFQTTPRLRSLRIEMTCTTSNEHFSIVLPSLKRLNIMFHSAQQSTIENLLRNLPNLNALKIEMLNFCLNGHDWKRIITNYLLKLKRFEFKVDDNFSNDNMIDKKINQLLQTFQTQFWIDIHRWFVQCDLFEKEHYSLYTLPYAFKDFSQLPCFSKSTCSDDFNHSHTYDYVCNLSNLLTFSSYTINFHFHFQNLHQLSIKCPIDQSIWSCISNLDRLYSLRIYWYDGRKSYRSQLQTILNRAPNLNSLSLLNSPSAISQMISFQYRSISIRQLDLQPLGDWYNKQDCQTLSRSSLGIQCQTLCIRVENRACIFDLVHTMTNLRSLNVRCRDDTWNEHMTSDNDELIHWLKTYLPSTCTITRDSYSQSRNLRLWIR</sequence>
<dbReference type="SUPFAM" id="SSF52047">
    <property type="entry name" value="RNI-like"/>
    <property type="match status" value="1"/>
</dbReference>
<dbReference type="Gene3D" id="3.80.10.10">
    <property type="entry name" value="Ribonuclease Inhibitor"/>
    <property type="match status" value="1"/>
</dbReference>
<reference evidence="2" key="1">
    <citation type="submission" date="2021-02" db="EMBL/GenBank/DDBJ databases">
        <authorList>
            <person name="Nowell W R."/>
        </authorList>
    </citation>
    <scope>NUCLEOTIDE SEQUENCE</scope>
</reference>
<feature type="domain" description="F-box" evidence="1">
    <location>
        <begin position="1"/>
        <end position="52"/>
    </location>
</feature>
<gene>
    <name evidence="3" type="ORF">JXQ802_LOCUS28827</name>
    <name evidence="2" type="ORF">PYM288_LOCUS19193</name>
</gene>
<accession>A0A814NFC7</accession>
<keyword evidence="5" id="KW-1185">Reference proteome</keyword>
<dbReference type="Proteomes" id="UP000663870">
    <property type="component" value="Unassembled WGS sequence"/>
</dbReference>
<evidence type="ECO:0000259" key="1">
    <source>
        <dbReference type="PROSITE" id="PS50181"/>
    </source>
</evidence>
<evidence type="ECO:0000313" key="5">
    <source>
        <dbReference type="Proteomes" id="UP000663870"/>
    </source>
</evidence>
<dbReference type="AlphaFoldDB" id="A0A814NFC7"/>
<evidence type="ECO:0000313" key="2">
    <source>
        <dbReference type="EMBL" id="CAF1091377.1"/>
    </source>
</evidence>
<dbReference type="PROSITE" id="PS50181">
    <property type="entry name" value="FBOX"/>
    <property type="match status" value="1"/>
</dbReference>